<dbReference type="RefSeq" id="WP_154594941.1">
    <property type="nucleotide sequence ID" value="NZ_CP060587.1"/>
</dbReference>
<dbReference type="EMBL" id="JACTVM010000001">
    <property type="protein sequence ID" value="MBC9225009.1"/>
    <property type="molecule type" value="Genomic_DNA"/>
</dbReference>
<evidence type="ECO:0000256" key="1">
    <source>
        <dbReference type="SAM" id="MobiDB-lite"/>
    </source>
</evidence>
<evidence type="ECO:0008006" key="7">
    <source>
        <dbReference type="Google" id="ProtNLM"/>
    </source>
</evidence>
<feature type="region of interest" description="Disordered" evidence="1">
    <location>
        <begin position="24"/>
        <end position="43"/>
    </location>
</feature>
<reference evidence="3" key="1">
    <citation type="submission" date="2020-09" db="EMBL/GenBank/DDBJ databases">
        <title>Novel species in genus Aeromicrobium.</title>
        <authorList>
            <person name="Zhang G."/>
        </authorList>
    </citation>
    <scope>NUCLEOTIDE SEQUENCE</scope>
    <source>
        <strain evidence="5">zg-629</strain>
        <strain evidence="4">Zg-629</strain>
        <strain evidence="3">Zg-636</strain>
    </source>
</reference>
<organism evidence="3 6">
    <name type="scientific">Aeromicrobium senzhongii</name>
    <dbReference type="NCBI Taxonomy" id="2663859"/>
    <lineage>
        <taxon>Bacteria</taxon>
        <taxon>Bacillati</taxon>
        <taxon>Actinomycetota</taxon>
        <taxon>Actinomycetes</taxon>
        <taxon>Propionibacteriales</taxon>
        <taxon>Nocardioidaceae</taxon>
        <taxon>Aeromicrobium</taxon>
    </lineage>
</organism>
<gene>
    <name evidence="4" type="ORF">H9L21_08160</name>
    <name evidence="3" type="ORF">IBG24_01615</name>
</gene>
<evidence type="ECO:0000313" key="6">
    <source>
        <dbReference type="Proteomes" id="UP000620591"/>
    </source>
</evidence>
<evidence type="ECO:0000313" key="5">
    <source>
        <dbReference type="Proteomes" id="UP000515871"/>
    </source>
</evidence>
<dbReference type="PROSITE" id="PS51257">
    <property type="entry name" value="PROKAR_LIPOPROTEIN"/>
    <property type="match status" value="1"/>
</dbReference>
<accession>A0A8I0K1L2</accession>
<feature type="signal peptide" evidence="2">
    <location>
        <begin position="1"/>
        <end position="20"/>
    </location>
</feature>
<proteinExistence type="predicted"/>
<protein>
    <recommendedName>
        <fullName evidence="7">Secreted protein/lipoprotein</fullName>
    </recommendedName>
</protein>
<evidence type="ECO:0000256" key="2">
    <source>
        <dbReference type="SAM" id="SignalP"/>
    </source>
</evidence>
<sequence length="178" mass="18774">MSRGSLLTVTCALTLGLALAGCGSEADEGPGKPASPSASATADADEVAVIDAYTAFLTEKRAIENSGKVPADAYVATLSQDRIEKERALARGYAESGLVRVGRSEVKDAEVVDLSGDSATLLVCENEDGWGFKPKGKDVQYPKAGWGPRGMKVVREGDRWVVAEAIDQQRLPAKDCTE</sequence>
<dbReference type="Proteomes" id="UP000620591">
    <property type="component" value="Unassembled WGS sequence"/>
</dbReference>
<evidence type="ECO:0000313" key="3">
    <source>
        <dbReference type="EMBL" id="MBC9225009.1"/>
    </source>
</evidence>
<feature type="chain" id="PRO_5038995823" description="Secreted protein/lipoprotein" evidence="2">
    <location>
        <begin position="21"/>
        <end position="178"/>
    </location>
</feature>
<evidence type="ECO:0000313" key="4">
    <source>
        <dbReference type="EMBL" id="QNL93120.1"/>
    </source>
</evidence>
<dbReference type="EMBL" id="CP060587">
    <property type="protein sequence ID" value="QNL93120.1"/>
    <property type="molecule type" value="Genomic_DNA"/>
</dbReference>
<dbReference type="AlphaFoldDB" id="A0A8I0K1L2"/>
<dbReference type="Proteomes" id="UP000515871">
    <property type="component" value="Chromosome"/>
</dbReference>
<keyword evidence="2" id="KW-0732">Signal</keyword>
<keyword evidence="5" id="KW-1185">Reference proteome</keyword>
<name>A0A8I0K1L2_9ACTN</name>